<reference evidence="2 3" key="1">
    <citation type="journal article" date="2016" name="Nat. Commun.">
        <title>Thousands of microbial genomes shed light on interconnected biogeochemical processes in an aquifer system.</title>
        <authorList>
            <person name="Anantharaman K."/>
            <person name="Brown C.T."/>
            <person name="Hug L.A."/>
            <person name="Sharon I."/>
            <person name="Castelle C.J."/>
            <person name="Probst A.J."/>
            <person name="Thomas B.C."/>
            <person name="Singh A."/>
            <person name="Wilkins M.J."/>
            <person name="Karaoz U."/>
            <person name="Brodie E.L."/>
            <person name="Williams K.H."/>
            <person name="Hubbard S.S."/>
            <person name="Banfield J.F."/>
        </authorList>
    </citation>
    <scope>NUCLEOTIDE SEQUENCE [LARGE SCALE GENOMIC DNA]</scope>
    <source>
        <strain evidence="3">RIFCSPLOWO2_12_FULL_64_10</strain>
    </source>
</reference>
<dbReference type="Gene3D" id="3.30.70.1320">
    <property type="entry name" value="Multidrug efflux transporter AcrB pore domain like"/>
    <property type="match status" value="1"/>
</dbReference>
<dbReference type="Gene3D" id="3.30.70.1440">
    <property type="entry name" value="Multidrug efflux transporter AcrB pore domain"/>
    <property type="match status" value="1"/>
</dbReference>
<dbReference type="PANTHER" id="PTHR32063:SF0">
    <property type="entry name" value="SWARMING MOTILITY PROTEIN SWRC"/>
    <property type="match status" value="1"/>
</dbReference>
<feature type="transmembrane region" description="Helical" evidence="1">
    <location>
        <begin position="12"/>
        <end position="30"/>
    </location>
</feature>
<feature type="transmembrane region" description="Helical" evidence="1">
    <location>
        <begin position="990"/>
        <end position="1013"/>
    </location>
</feature>
<dbReference type="EMBL" id="MFKF01000026">
    <property type="protein sequence ID" value="OGG56588.1"/>
    <property type="molecule type" value="Genomic_DNA"/>
</dbReference>
<dbReference type="Gene3D" id="3.30.2090.10">
    <property type="entry name" value="Multidrug efflux transporter AcrB TolC docking domain, DN and DC subdomains"/>
    <property type="match status" value="2"/>
</dbReference>
<dbReference type="SUPFAM" id="SSF82693">
    <property type="entry name" value="Multidrug efflux transporter AcrB pore domain, PN1, PN2, PC1 and PC2 subdomains"/>
    <property type="match status" value="3"/>
</dbReference>
<keyword evidence="1" id="KW-1133">Transmembrane helix</keyword>
<dbReference type="InterPro" id="IPR001036">
    <property type="entry name" value="Acrflvin-R"/>
</dbReference>
<dbReference type="AlphaFoldDB" id="A0A1F6D588"/>
<feature type="transmembrane region" description="Helical" evidence="1">
    <location>
        <begin position="861"/>
        <end position="880"/>
    </location>
</feature>
<evidence type="ECO:0000256" key="1">
    <source>
        <dbReference type="SAM" id="Phobius"/>
    </source>
</evidence>
<gene>
    <name evidence="2" type="ORF">A3F84_08800</name>
</gene>
<feature type="transmembrane region" description="Helical" evidence="1">
    <location>
        <begin position="358"/>
        <end position="378"/>
    </location>
</feature>
<evidence type="ECO:0000313" key="3">
    <source>
        <dbReference type="Proteomes" id="UP000178606"/>
    </source>
</evidence>
<comment type="caution">
    <text evidence="2">The sequence shown here is derived from an EMBL/GenBank/DDBJ whole genome shotgun (WGS) entry which is preliminary data.</text>
</comment>
<dbReference type="Gene3D" id="3.30.70.1430">
    <property type="entry name" value="Multidrug efflux transporter AcrB pore domain"/>
    <property type="match status" value="2"/>
</dbReference>
<name>A0A1F6D588_HANXR</name>
<feature type="transmembrane region" description="Helical" evidence="1">
    <location>
        <begin position="531"/>
        <end position="552"/>
    </location>
</feature>
<feature type="transmembrane region" description="Helical" evidence="1">
    <location>
        <begin position="461"/>
        <end position="484"/>
    </location>
</feature>
<feature type="transmembrane region" description="Helical" evidence="1">
    <location>
        <begin position="429"/>
        <end position="455"/>
    </location>
</feature>
<feature type="transmembrane region" description="Helical" evidence="1">
    <location>
        <begin position="913"/>
        <end position="938"/>
    </location>
</feature>
<evidence type="ECO:0000313" key="2">
    <source>
        <dbReference type="EMBL" id="OGG56588.1"/>
    </source>
</evidence>
<feature type="transmembrane region" description="Helical" evidence="1">
    <location>
        <begin position="887"/>
        <end position="907"/>
    </location>
</feature>
<feature type="transmembrane region" description="Helical" evidence="1">
    <location>
        <begin position="959"/>
        <end position="978"/>
    </location>
</feature>
<dbReference type="Gene3D" id="1.20.1640.10">
    <property type="entry name" value="Multidrug efflux transporter AcrB transmembrane domain"/>
    <property type="match status" value="2"/>
</dbReference>
<dbReference type="GO" id="GO:0005886">
    <property type="term" value="C:plasma membrane"/>
    <property type="evidence" value="ECO:0007669"/>
    <property type="project" value="TreeGrafter"/>
</dbReference>
<accession>A0A1F6D588</accession>
<keyword evidence="1" id="KW-0472">Membrane</keyword>
<keyword evidence="1" id="KW-0812">Transmembrane</keyword>
<dbReference type="PANTHER" id="PTHR32063">
    <property type="match status" value="1"/>
</dbReference>
<organism evidence="2 3">
    <name type="scientific">Handelsmanbacteria sp. (strain RIFCSPLOWO2_12_FULL_64_10)</name>
    <dbReference type="NCBI Taxonomy" id="1817868"/>
    <lineage>
        <taxon>Bacteria</taxon>
        <taxon>Candidatus Handelsmaniibacteriota</taxon>
    </lineage>
</organism>
<dbReference type="InterPro" id="IPR027463">
    <property type="entry name" value="AcrB_DN_DC_subdom"/>
</dbReference>
<dbReference type="Pfam" id="PF00873">
    <property type="entry name" value="ACR_tran"/>
    <property type="match status" value="1"/>
</dbReference>
<dbReference type="GO" id="GO:0042910">
    <property type="term" value="F:xenobiotic transmembrane transporter activity"/>
    <property type="evidence" value="ECO:0007669"/>
    <property type="project" value="TreeGrafter"/>
</dbReference>
<proteinExistence type="predicted"/>
<dbReference type="Proteomes" id="UP000178606">
    <property type="component" value="Unassembled WGS sequence"/>
</dbReference>
<feature type="transmembrane region" description="Helical" evidence="1">
    <location>
        <begin position="335"/>
        <end position="351"/>
    </location>
</feature>
<protein>
    <recommendedName>
        <fullName evidence="4">Acriflavin resistance protein</fullName>
    </recommendedName>
</protein>
<dbReference type="SUPFAM" id="SSF82866">
    <property type="entry name" value="Multidrug efflux transporter AcrB transmembrane domain"/>
    <property type="match status" value="2"/>
</dbReference>
<sequence>MKLTKIAIERPALIVMVFSALAVLGVYSALSLGVDLLPDIDIPTVLVTTVYPGAGPKEIETSVARPIEESVVAINRVKNVRSFSSEGVSLVMVEFSMGARIDDAAAEVQRKVDATRHRLPRDAETPTVSKIGIKDLPVLRISLTGDLPPKQLYQLAKDRIKPALERLEGVGLVTLIGGEEREVRAEVDPDRLRAYNLSILQVSQALARENLDFPAGKVDERQREYIVRLSGQFRTLDEMGRIAVASAPGGTVYLKDVAEVRDGVKENRERSRLNRHPSIGVLVQKQSDANTVSVSERVRRELARLERALPGGIAFVVAQDTSVFTKDAVDELERNIAEAVLSVSLMLLVFLHSWRNAFIVLLAIPTSLVSTFIVMYAFGFTINLMSLMGLALTVGILVDDSIVILENIHRRLERGERPREAALNGRTEIGFAAMAITLVDVVVFLPVALLTGIVGDIFREFAAVIVTATLMSLFVSFTLTPMLASRWSRRMERRDERSWGVRFAAWWETGMERLNGGYRRLLGWALGHRRVIIAVSAGTLIGSLALVPLHVIGTEFMTHVDRGEFSIALEMPSGTALGQTDRAVQGVEEVLSGTPEVERFFTTVGTSEEGILNSQASHLAQIQVHLVRRSERGRSTEEVVDELKGAVARVPGLKARANFIGIFGTADDTPIFIEVKGQDLEDLVKVAAEVEARTARVPGATDIKSSWEEGRPEARVELDREKAAQMGLTLGEVALALRTAFEGDVATQFRDGETEVDARVIARKLNRSSVEDVGRMSFLNHSGQQVELRQVARVYQGSGPTKIQRKNRERSITIQSNLSGRPLGDVVRDLRASFAEMKLPEGVTIFFAGDAEMQEETFTKLFTALLLGIVFVYMIMVALFESYLHPFTIMFSLPVAVVGALGGLALTGKTLNMFSLIGVIMLVGLVTKNAILLVDYANHLRGRGLGAREALLEAGPARLRPIIMTTLTLILGMLPLALSLGPGTEMRSGMAVVLIGGLTTSTLLTLVLVPVVYTIAEELRVKVPALFGRRAKAGETAPQAAD</sequence>
<dbReference type="PRINTS" id="PR00702">
    <property type="entry name" value="ACRIFLAVINRP"/>
</dbReference>
<evidence type="ECO:0008006" key="4">
    <source>
        <dbReference type="Google" id="ProtNLM"/>
    </source>
</evidence>
<dbReference type="SUPFAM" id="SSF82714">
    <property type="entry name" value="Multidrug efflux transporter AcrB TolC docking domain, DN and DC subdomains"/>
    <property type="match status" value="2"/>
</dbReference>